<dbReference type="SMART" id="SM00382">
    <property type="entry name" value="AAA"/>
    <property type="match status" value="1"/>
</dbReference>
<evidence type="ECO:0000256" key="6">
    <source>
        <dbReference type="ARBA" id="ARBA00037066"/>
    </source>
</evidence>
<dbReference type="NCBIfam" id="NF010068">
    <property type="entry name" value="PRK13548.1"/>
    <property type="match status" value="1"/>
</dbReference>
<dbReference type="InterPro" id="IPR003593">
    <property type="entry name" value="AAA+_ATPase"/>
</dbReference>
<evidence type="ECO:0000313" key="8">
    <source>
        <dbReference type="EMBL" id="QIZ76214.1"/>
    </source>
</evidence>
<dbReference type="PANTHER" id="PTHR42794">
    <property type="entry name" value="HEMIN IMPORT ATP-BINDING PROTEIN HMUV"/>
    <property type="match status" value="1"/>
</dbReference>
<dbReference type="CDD" id="cd03214">
    <property type="entry name" value="ABC_Iron-Siderophores_B12_Hemin"/>
    <property type="match status" value="1"/>
</dbReference>
<evidence type="ECO:0000256" key="3">
    <source>
        <dbReference type="ARBA" id="ARBA00022741"/>
    </source>
</evidence>
<evidence type="ECO:0000256" key="1">
    <source>
        <dbReference type="ARBA" id="ARBA00005417"/>
    </source>
</evidence>
<dbReference type="PROSITE" id="PS00211">
    <property type="entry name" value="ABC_TRANSPORTER_1"/>
    <property type="match status" value="1"/>
</dbReference>
<dbReference type="KEGG" id="fes:HER31_04475"/>
<accession>A0A6H1UAZ4</accession>
<comment type="similarity">
    <text evidence="1">Belongs to the ABC transporter superfamily.</text>
</comment>
<reference evidence="8 9" key="1">
    <citation type="submission" date="2020-04" db="EMBL/GenBank/DDBJ databases">
        <title>Ferrimonas sp. S7 isolated from sea water.</title>
        <authorList>
            <person name="Bae S.S."/>
            <person name="Baek K."/>
        </authorList>
    </citation>
    <scope>NUCLEOTIDE SEQUENCE [LARGE SCALE GENOMIC DNA]</scope>
    <source>
        <strain evidence="8 9">S7</strain>
    </source>
</reference>
<keyword evidence="9" id="KW-1185">Reference proteome</keyword>
<dbReference type="PANTHER" id="PTHR42794:SF1">
    <property type="entry name" value="HEMIN IMPORT ATP-BINDING PROTEIN HMUV"/>
    <property type="match status" value="1"/>
</dbReference>
<dbReference type="GO" id="GO:0005524">
    <property type="term" value="F:ATP binding"/>
    <property type="evidence" value="ECO:0007669"/>
    <property type="project" value="UniProtKB-KW"/>
</dbReference>
<dbReference type="InterPro" id="IPR017871">
    <property type="entry name" value="ABC_transporter-like_CS"/>
</dbReference>
<dbReference type="InterPro" id="IPR027417">
    <property type="entry name" value="P-loop_NTPase"/>
</dbReference>
<evidence type="ECO:0000256" key="5">
    <source>
        <dbReference type="ARBA" id="ARBA00022967"/>
    </source>
</evidence>
<evidence type="ECO:0000313" key="9">
    <source>
        <dbReference type="Proteomes" id="UP000501602"/>
    </source>
</evidence>
<dbReference type="GO" id="GO:0016887">
    <property type="term" value="F:ATP hydrolysis activity"/>
    <property type="evidence" value="ECO:0007669"/>
    <property type="project" value="InterPro"/>
</dbReference>
<keyword evidence="2" id="KW-0813">Transport</keyword>
<evidence type="ECO:0000256" key="4">
    <source>
        <dbReference type="ARBA" id="ARBA00022840"/>
    </source>
</evidence>
<protein>
    <submittedName>
        <fullName evidence="8">Heme ABC transporter ATP-binding protein</fullName>
    </submittedName>
</protein>
<dbReference type="Proteomes" id="UP000501602">
    <property type="component" value="Chromosome"/>
</dbReference>
<dbReference type="Gene3D" id="3.40.50.300">
    <property type="entry name" value="P-loop containing nucleotide triphosphate hydrolases"/>
    <property type="match status" value="1"/>
</dbReference>
<dbReference type="EMBL" id="CP051180">
    <property type="protein sequence ID" value="QIZ76214.1"/>
    <property type="molecule type" value="Genomic_DNA"/>
</dbReference>
<evidence type="ECO:0000259" key="7">
    <source>
        <dbReference type="PROSITE" id="PS50893"/>
    </source>
</evidence>
<dbReference type="InterPro" id="IPR003439">
    <property type="entry name" value="ABC_transporter-like_ATP-bd"/>
</dbReference>
<sequence length="255" mass="27627">MSFLSVTDLNVSVGGKPLLQNIQLTVEPGKVTALLGPNGAGKSTLLKALCGEIPCSGNVQFHQRSMSEWPRIPLARQLGVLPQHNSLSFPFTVREVVEMGLFPLQAGKEEAAEIVTKALQQVDASHLSQRRYPTLSGGEKQRVQLARVLTQLSQASAPPLLLLDEPTSALDLAQQHRILGLAQTLAHQHGFGVIAVLHDLNQAARYADHLVVLHNGGIRCQGDAHSVITSDEIETVWHYRPTLVTDPTYGTPVVL</sequence>
<proteinExistence type="inferred from homology"/>
<dbReference type="FunFam" id="3.40.50.300:FF:000134">
    <property type="entry name" value="Iron-enterobactin ABC transporter ATP-binding protein"/>
    <property type="match status" value="1"/>
</dbReference>
<name>A0A6H1UAZ4_9GAMM</name>
<organism evidence="8 9">
    <name type="scientific">Ferrimonas lipolytica</name>
    <dbReference type="NCBI Taxonomy" id="2724191"/>
    <lineage>
        <taxon>Bacteria</taxon>
        <taxon>Pseudomonadati</taxon>
        <taxon>Pseudomonadota</taxon>
        <taxon>Gammaproteobacteria</taxon>
        <taxon>Alteromonadales</taxon>
        <taxon>Ferrimonadaceae</taxon>
        <taxon>Ferrimonas</taxon>
    </lineage>
</organism>
<gene>
    <name evidence="8" type="ORF">HER31_04475</name>
</gene>
<dbReference type="RefSeq" id="WP_168659474.1">
    <property type="nucleotide sequence ID" value="NZ_CP051180.1"/>
</dbReference>
<dbReference type="PROSITE" id="PS50893">
    <property type="entry name" value="ABC_TRANSPORTER_2"/>
    <property type="match status" value="1"/>
</dbReference>
<feature type="domain" description="ABC transporter" evidence="7">
    <location>
        <begin position="4"/>
        <end position="240"/>
    </location>
</feature>
<dbReference type="SUPFAM" id="SSF52540">
    <property type="entry name" value="P-loop containing nucleoside triphosphate hydrolases"/>
    <property type="match status" value="1"/>
</dbReference>
<comment type="function">
    <text evidence="6">Part of the ABC transporter complex HmuTUV involved in hemin import. Responsible for energy coupling to the transport system.</text>
</comment>
<dbReference type="Pfam" id="PF00005">
    <property type="entry name" value="ABC_tran"/>
    <property type="match status" value="1"/>
</dbReference>
<keyword evidence="5" id="KW-1278">Translocase</keyword>
<keyword evidence="4 8" id="KW-0067">ATP-binding</keyword>
<keyword evidence="3" id="KW-0547">Nucleotide-binding</keyword>
<dbReference type="AlphaFoldDB" id="A0A6H1UAZ4"/>
<evidence type="ECO:0000256" key="2">
    <source>
        <dbReference type="ARBA" id="ARBA00022448"/>
    </source>
</evidence>